<evidence type="ECO:0000256" key="4">
    <source>
        <dbReference type="SAM" id="SignalP"/>
    </source>
</evidence>
<evidence type="ECO:0000256" key="1">
    <source>
        <dbReference type="ARBA" id="ARBA00006429"/>
    </source>
</evidence>
<organism evidence="5 6">
    <name type="scientific">Photobacterium angustum</name>
    <dbReference type="NCBI Taxonomy" id="661"/>
    <lineage>
        <taxon>Bacteria</taxon>
        <taxon>Pseudomonadati</taxon>
        <taxon>Pseudomonadota</taxon>
        <taxon>Gammaproteobacteria</taxon>
        <taxon>Vibrionales</taxon>
        <taxon>Vibrionaceae</taxon>
        <taxon>Photobacterium</taxon>
    </lineage>
</organism>
<evidence type="ECO:0000313" key="6">
    <source>
        <dbReference type="Proteomes" id="UP000240989"/>
    </source>
</evidence>
<evidence type="ECO:0000256" key="2">
    <source>
        <dbReference type="ARBA" id="ARBA00022722"/>
    </source>
</evidence>
<sequence length="251" mass="29036">MKPKFLLYAFIISALASGANASEPRGNTQFDSFNKSKKWMYKIYSHNPRTFYCDAEFKNRKIISDHGFSTDIYQKRALRTEAEHVVPAENFGRSFKEWRDGHPSCIDQKGRAFKGRKCAEKSNRLYRLMQSDMYNLVPAIGAVNAARKNYNFTMLPKTQNSIRSFGTCAMLISSKDRKAQPPLNARGAIARTYLYMQYAYPRYNMSRQQKQLMAAWDRAYPVTDWECKRSLAIERVQGNTNPIVKSRCNVN</sequence>
<proteinExistence type="inferred from homology"/>
<dbReference type="RefSeq" id="WP_045152885.1">
    <property type="nucleotide sequence ID" value="NZ_JZSW01000007.1"/>
</dbReference>
<keyword evidence="5" id="KW-0255">Endonuclease</keyword>
<keyword evidence="4" id="KW-0732">Signal</keyword>
<feature type="signal peptide" evidence="4">
    <location>
        <begin position="1"/>
        <end position="21"/>
    </location>
</feature>
<keyword evidence="3" id="KW-0378">Hydrolase</keyword>
<feature type="chain" id="PRO_5047545214" evidence="4">
    <location>
        <begin position="22"/>
        <end position="251"/>
    </location>
</feature>
<dbReference type="GO" id="GO:0004519">
    <property type="term" value="F:endonuclease activity"/>
    <property type="evidence" value="ECO:0007669"/>
    <property type="project" value="UniProtKB-KW"/>
</dbReference>
<accession>A0ABX5H153</accession>
<name>A0ABX5H153_PHOAN</name>
<keyword evidence="2" id="KW-0540">Nuclease</keyword>
<dbReference type="InterPro" id="IPR007346">
    <property type="entry name" value="Endonuclease-I"/>
</dbReference>
<gene>
    <name evidence="5" type="ORF">C0W27_15910</name>
</gene>
<dbReference type="Pfam" id="PF04231">
    <property type="entry name" value="Endonuclease_1"/>
    <property type="match status" value="1"/>
</dbReference>
<keyword evidence="6" id="KW-1185">Reference proteome</keyword>
<comment type="caution">
    <text evidence="5">The sequence shown here is derived from an EMBL/GenBank/DDBJ whole genome shotgun (WGS) entry which is preliminary data.</text>
</comment>
<dbReference type="InterPro" id="IPR044925">
    <property type="entry name" value="His-Me_finger_sf"/>
</dbReference>
<evidence type="ECO:0000313" key="5">
    <source>
        <dbReference type="EMBL" id="PSX07053.1"/>
    </source>
</evidence>
<comment type="similarity">
    <text evidence="1">Belongs to the EndA/NucM nuclease family.</text>
</comment>
<dbReference type="SUPFAM" id="SSF54060">
    <property type="entry name" value="His-Me finger endonucleases"/>
    <property type="match status" value="1"/>
</dbReference>
<dbReference type="Proteomes" id="UP000240989">
    <property type="component" value="Unassembled WGS sequence"/>
</dbReference>
<reference evidence="5 6" key="1">
    <citation type="submission" date="2018-01" db="EMBL/GenBank/DDBJ databases">
        <title>Whole genome sequencing of Histamine producing bacteria.</title>
        <authorList>
            <person name="Butler K."/>
        </authorList>
    </citation>
    <scope>NUCLEOTIDE SEQUENCE [LARGE SCALE GENOMIC DNA]</scope>
    <source>
        <strain evidence="5 6">A6-1</strain>
    </source>
</reference>
<dbReference type="EMBL" id="PYOU01000014">
    <property type="protein sequence ID" value="PSX07053.1"/>
    <property type="molecule type" value="Genomic_DNA"/>
</dbReference>
<evidence type="ECO:0000256" key="3">
    <source>
        <dbReference type="ARBA" id="ARBA00022801"/>
    </source>
</evidence>
<dbReference type="PANTHER" id="PTHR33607:SF2">
    <property type="entry name" value="ENDONUCLEASE-1"/>
    <property type="match status" value="1"/>
</dbReference>
<dbReference type="PANTHER" id="PTHR33607">
    <property type="entry name" value="ENDONUCLEASE-1"/>
    <property type="match status" value="1"/>
</dbReference>
<protein>
    <submittedName>
        <fullName evidence="5">Endonuclease I</fullName>
    </submittedName>
</protein>